<dbReference type="Proteomes" id="UP000321945">
    <property type="component" value="Unassembled WGS sequence"/>
</dbReference>
<evidence type="ECO:0000256" key="2">
    <source>
        <dbReference type="ARBA" id="ARBA00004940"/>
    </source>
</evidence>
<feature type="active site" description="Proton acceptor" evidence="12 14">
    <location>
        <position position="322"/>
    </location>
</feature>
<feature type="binding site" evidence="12 16">
    <location>
        <position position="410"/>
    </location>
    <ligand>
        <name>substrate</name>
    </ligand>
</feature>
<evidence type="ECO:0000256" key="12">
    <source>
        <dbReference type="HAMAP-Rule" id="MF_01024"/>
    </source>
</evidence>
<dbReference type="Pfam" id="PF00815">
    <property type="entry name" value="Histidinol_dh"/>
    <property type="match status" value="1"/>
</dbReference>
<sequence>MNKIYNPKPETWRDFLKRPTKTIADIEATVKEIFSEVKTKGDEAVTKYTQLFDGVSIEELLVCEEEINSAKNEVSEELKDAINLAKGNIEKFHSAQKTERITIETTEGVSCWQEKRPIQKVGLYIPGGSAPLFSTVLMLAIPANIAGCNEIVLCTPPDKNGSINPAILYTAKLCGVTKIFKIGGIQAIAAMTFGTESVAPVYKIFGPGNQFVTVAKQIATKYGVAIDMPAGPSELLVFADETANPSFVASDLLSQAEHGADSQVILVTTSEKLLNSVEKEIEKQLQVLPRKLTAEQAIDNSKLILVETVSEAIDLINEYGPEHFIVVSKDEDFFLKNIQNAGSVFIGNYTPESAGDYASGTNHTLPTNGYAKQYSGVNLDSFMKSMTFQKISEKGIQNIGKAIEIMAEAEGLQAHKNAVTLRLKSLEKMSGRAQCHPEPVKGRDLN</sequence>
<dbReference type="PANTHER" id="PTHR21256">
    <property type="entry name" value="HISTIDINOL DEHYDROGENASE HDH"/>
    <property type="match status" value="1"/>
</dbReference>
<keyword evidence="9 12" id="KW-0520">NAD</keyword>
<evidence type="ECO:0000256" key="8">
    <source>
        <dbReference type="ARBA" id="ARBA00023002"/>
    </source>
</evidence>
<protein>
    <recommendedName>
        <fullName evidence="4 12">Histidinol dehydrogenase</fullName>
        <shortName evidence="12">HDH</shortName>
        <ecNumber evidence="4 12">1.1.1.23</ecNumber>
    </recommendedName>
</protein>
<evidence type="ECO:0000256" key="6">
    <source>
        <dbReference type="ARBA" id="ARBA00022723"/>
    </source>
</evidence>
<evidence type="ECO:0000256" key="14">
    <source>
        <dbReference type="PIRSR" id="PIRSR000099-1"/>
    </source>
</evidence>
<dbReference type="OrthoDB" id="9805269at2"/>
<dbReference type="HAMAP" id="MF_01024">
    <property type="entry name" value="HisD"/>
    <property type="match status" value="1"/>
</dbReference>
<dbReference type="GO" id="GO:0051287">
    <property type="term" value="F:NAD binding"/>
    <property type="evidence" value="ECO:0007669"/>
    <property type="project" value="InterPro"/>
</dbReference>
<feature type="binding site" evidence="12 16">
    <location>
        <position position="255"/>
    </location>
    <ligand>
        <name>substrate</name>
    </ligand>
</feature>
<keyword evidence="10 12" id="KW-0368">Histidine biosynthesis</keyword>
<keyword evidence="20" id="KW-1185">Reference proteome</keyword>
<feature type="binding site" evidence="12 16">
    <location>
        <position position="258"/>
    </location>
    <ligand>
        <name>substrate</name>
    </ligand>
</feature>
<dbReference type="FunFam" id="3.40.50.1980:FF:000002">
    <property type="entry name" value="Histidinol dehydrogenase, chloroplastic"/>
    <property type="match status" value="1"/>
</dbReference>
<keyword evidence="8 12" id="KW-0560">Oxidoreductase</keyword>
<dbReference type="InterPro" id="IPR001692">
    <property type="entry name" value="Histidinol_DH_CS"/>
</dbReference>
<dbReference type="PROSITE" id="PS00611">
    <property type="entry name" value="HISOL_DEHYDROGENASE"/>
    <property type="match status" value="1"/>
</dbReference>
<evidence type="ECO:0000313" key="19">
    <source>
        <dbReference type="EMBL" id="TXD68422.1"/>
    </source>
</evidence>
<comment type="caution">
    <text evidence="19">The sequence shown here is derived from an EMBL/GenBank/DDBJ whole genome shotgun (WGS) entry which is preliminary data.</text>
</comment>
<reference evidence="19 20" key="1">
    <citation type="submission" date="2019-08" db="EMBL/GenBank/DDBJ databases">
        <title>Genome of Aequorivita lipolytica Y10-2 (type strain).</title>
        <authorList>
            <person name="Bowman J.P."/>
        </authorList>
    </citation>
    <scope>NUCLEOTIDE SEQUENCE [LARGE SCALE GENOMIC DNA]</scope>
    <source>
        <strain evidence="19 20">Y10-2</strain>
    </source>
</reference>
<dbReference type="UniPathway" id="UPA00031">
    <property type="reaction ID" value="UER00014"/>
</dbReference>
<evidence type="ECO:0000256" key="11">
    <source>
        <dbReference type="ARBA" id="ARBA00049489"/>
    </source>
</evidence>
<evidence type="ECO:0000256" key="4">
    <source>
        <dbReference type="ARBA" id="ARBA00012965"/>
    </source>
</evidence>
<name>A0A5C6YM56_9FLAO</name>
<evidence type="ECO:0000256" key="16">
    <source>
        <dbReference type="PIRSR" id="PIRSR000099-3"/>
    </source>
</evidence>
<keyword evidence="7 12" id="KW-0862">Zinc</keyword>
<feature type="binding site" evidence="12 15">
    <location>
        <position position="209"/>
    </location>
    <ligand>
        <name>NAD(+)</name>
        <dbReference type="ChEBI" id="CHEBI:57540"/>
    </ligand>
</feature>
<comment type="function">
    <text evidence="1 12">Catalyzes the sequential NAD-dependent oxidations of L-histidinol to L-histidinaldehyde and then to L-histidine.</text>
</comment>
<dbReference type="InterPro" id="IPR012131">
    <property type="entry name" value="Hstdl_DH"/>
</dbReference>
<dbReference type="EC" id="1.1.1.23" evidence="4 12"/>
<dbReference type="NCBIfam" id="TIGR00069">
    <property type="entry name" value="hisD"/>
    <property type="match status" value="1"/>
</dbReference>
<dbReference type="GO" id="GO:0008270">
    <property type="term" value="F:zinc ion binding"/>
    <property type="evidence" value="ECO:0007669"/>
    <property type="project" value="UniProtKB-UniRule"/>
</dbReference>
<keyword evidence="5 12" id="KW-0028">Amino-acid biosynthesis</keyword>
<organism evidence="19 20">
    <name type="scientific">Aequorivita lipolytica</name>
    <dbReference type="NCBI Taxonomy" id="153267"/>
    <lineage>
        <taxon>Bacteria</taxon>
        <taxon>Pseudomonadati</taxon>
        <taxon>Bacteroidota</taxon>
        <taxon>Flavobacteriia</taxon>
        <taxon>Flavobacteriales</taxon>
        <taxon>Flavobacteriaceae</taxon>
        <taxon>Aequorivita</taxon>
    </lineage>
</organism>
<comment type="similarity">
    <text evidence="3 12 13 18">Belongs to the histidinol dehydrogenase family.</text>
</comment>
<feature type="binding site" evidence="12 15">
    <location>
        <position position="186"/>
    </location>
    <ligand>
        <name>NAD(+)</name>
        <dbReference type="ChEBI" id="CHEBI:57540"/>
    </ligand>
</feature>
<dbReference type="PIRSF" id="PIRSF000099">
    <property type="entry name" value="Histidinol_dh"/>
    <property type="match status" value="1"/>
</dbReference>
<dbReference type="PRINTS" id="PR00083">
    <property type="entry name" value="HOLDHDRGNASE"/>
</dbReference>
<evidence type="ECO:0000256" key="7">
    <source>
        <dbReference type="ARBA" id="ARBA00022833"/>
    </source>
</evidence>
<evidence type="ECO:0000256" key="13">
    <source>
        <dbReference type="PIRNR" id="PIRNR000099"/>
    </source>
</evidence>
<dbReference type="InterPro" id="IPR022695">
    <property type="entry name" value="Histidinol_DH_monofunct"/>
</dbReference>
<feature type="binding site" evidence="12 15">
    <location>
        <position position="124"/>
    </location>
    <ligand>
        <name>NAD(+)</name>
        <dbReference type="ChEBI" id="CHEBI:57540"/>
    </ligand>
</feature>
<dbReference type="GO" id="GO:0005829">
    <property type="term" value="C:cytosol"/>
    <property type="evidence" value="ECO:0007669"/>
    <property type="project" value="TreeGrafter"/>
</dbReference>
<evidence type="ECO:0000256" key="17">
    <source>
        <dbReference type="PIRSR" id="PIRSR000099-4"/>
    </source>
</evidence>
<evidence type="ECO:0000256" key="3">
    <source>
        <dbReference type="ARBA" id="ARBA00010178"/>
    </source>
</evidence>
<dbReference type="FunFam" id="1.20.5.1300:FF:000002">
    <property type="entry name" value="Histidinol dehydrogenase, chloroplastic"/>
    <property type="match status" value="1"/>
</dbReference>
<feature type="binding site" evidence="12 17">
    <location>
        <position position="356"/>
    </location>
    <ligand>
        <name>Zn(2+)</name>
        <dbReference type="ChEBI" id="CHEBI:29105"/>
    </ligand>
</feature>
<gene>
    <name evidence="12 19" type="primary">hisD</name>
    <name evidence="19" type="ORF">ESV24_12135</name>
</gene>
<feature type="binding site" evidence="12 17">
    <location>
        <position position="258"/>
    </location>
    <ligand>
        <name>Zn(2+)</name>
        <dbReference type="ChEBI" id="CHEBI:29105"/>
    </ligand>
</feature>
<feature type="binding site" evidence="12 16">
    <location>
        <position position="323"/>
    </location>
    <ligand>
        <name>substrate</name>
    </ligand>
</feature>
<feature type="binding site" evidence="12 17">
    <location>
        <position position="255"/>
    </location>
    <ligand>
        <name>Zn(2+)</name>
        <dbReference type="ChEBI" id="CHEBI:29105"/>
    </ligand>
</feature>
<feature type="binding site" evidence="12 16">
    <location>
        <position position="356"/>
    </location>
    <ligand>
        <name>substrate</name>
    </ligand>
</feature>
<keyword evidence="6 12" id="KW-0479">Metal-binding</keyword>
<evidence type="ECO:0000313" key="20">
    <source>
        <dbReference type="Proteomes" id="UP000321945"/>
    </source>
</evidence>
<comment type="catalytic activity">
    <reaction evidence="11 12">
        <text>L-histidinol + 2 NAD(+) + H2O = L-histidine + 2 NADH + 3 H(+)</text>
        <dbReference type="Rhea" id="RHEA:20641"/>
        <dbReference type="ChEBI" id="CHEBI:15377"/>
        <dbReference type="ChEBI" id="CHEBI:15378"/>
        <dbReference type="ChEBI" id="CHEBI:57540"/>
        <dbReference type="ChEBI" id="CHEBI:57595"/>
        <dbReference type="ChEBI" id="CHEBI:57699"/>
        <dbReference type="ChEBI" id="CHEBI:57945"/>
        <dbReference type="EC" id="1.1.1.23"/>
    </reaction>
</comment>
<evidence type="ECO:0000256" key="10">
    <source>
        <dbReference type="ARBA" id="ARBA00023102"/>
    </source>
</evidence>
<dbReference type="AlphaFoldDB" id="A0A5C6YM56"/>
<evidence type="ECO:0000256" key="5">
    <source>
        <dbReference type="ARBA" id="ARBA00022605"/>
    </source>
</evidence>
<evidence type="ECO:0000256" key="9">
    <source>
        <dbReference type="ARBA" id="ARBA00023027"/>
    </source>
</evidence>
<dbReference type="CDD" id="cd06572">
    <property type="entry name" value="Histidinol_dh"/>
    <property type="match status" value="1"/>
</dbReference>
<dbReference type="EMBL" id="VORU01000011">
    <property type="protein sequence ID" value="TXD68422.1"/>
    <property type="molecule type" value="Genomic_DNA"/>
</dbReference>
<comment type="pathway">
    <text evidence="2 12">Amino-acid biosynthesis; L-histidine biosynthesis; L-histidine from 5-phospho-alpha-D-ribose 1-diphosphate: step 9/9.</text>
</comment>
<evidence type="ECO:0000256" key="1">
    <source>
        <dbReference type="ARBA" id="ARBA00003850"/>
    </source>
</evidence>
<dbReference type="PANTHER" id="PTHR21256:SF2">
    <property type="entry name" value="HISTIDINE BIOSYNTHESIS TRIFUNCTIONAL PROTEIN"/>
    <property type="match status" value="1"/>
</dbReference>
<evidence type="ECO:0000256" key="15">
    <source>
        <dbReference type="PIRSR" id="PIRSR000099-2"/>
    </source>
</evidence>
<feature type="binding site" evidence="12 16">
    <location>
        <position position="233"/>
    </location>
    <ligand>
        <name>substrate</name>
    </ligand>
</feature>
<dbReference type="Gene3D" id="3.40.50.1980">
    <property type="entry name" value="Nitrogenase molybdenum iron protein domain"/>
    <property type="match status" value="2"/>
</dbReference>
<dbReference type="InterPro" id="IPR016161">
    <property type="entry name" value="Ald_DH/histidinol_DH"/>
</dbReference>
<feature type="binding site" evidence="12 16">
    <location>
        <position position="415"/>
    </location>
    <ligand>
        <name>substrate</name>
    </ligand>
</feature>
<proteinExistence type="inferred from homology"/>
<feature type="binding site" evidence="12 17">
    <location>
        <position position="415"/>
    </location>
    <ligand>
        <name>Zn(2+)</name>
        <dbReference type="ChEBI" id="CHEBI:29105"/>
    </ligand>
</feature>
<evidence type="ECO:0000256" key="18">
    <source>
        <dbReference type="RuleBase" id="RU004175"/>
    </source>
</evidence>
<dbReference type="FunFam" id="3.40.50.1980:FF:000001">
    <property type="entry name" value="Histidinol dehydrogenase"/>
    <property type="match status" value="1"/>
</dbReference>
<dbReference type="SUPFAM" id="SSF53720">
    <property type="entry name" value="ALDH-like"/>
    <property type="match status" value="1"/>
</dbReference>
<dbReference type="GO" id="GO:0004399">
    <property type="term" value="F:histidinol dehydrogenase activity"/>
    <property type="evidence" value="ECO:0007669"/>
    <property type="project" value="UniProtKB-UniRule"/>
</dbReference>
<feature type="active site" description="Proton acceptor" evidence="12 14">
    <location>
        <position position="323"/>
    </location>
</feature>
<dbReference type="Gene3D" id="1.20.5.1300">
    <property type="match status" value="1"/>
</dbReference>
<dbReference type="RefSeq" id="WP_111816018.1">
    <property type="nucleotide sequence ID" value="NZ_CBCRZQ010000005.1"/>
</dbReference>
<comment type="cofactor">
    <cofactor evidence="12 17">
        <name>Zn(2+)</name>
        <dbReference type="ChEBI" id="CHEBI:29105"/>
    </cofactor>
    <text evidence="12 17">Binds 1 zinc ion per subunit.</text>
</comment>
<dbReference type="GO" id="GO:0000105">
    <property type="term" value="P:L-histidine biosynthetic process"/>
    <property type="evidence" value="ECO:0007669"/>
    <property type="project" value="UniProtKB-UniRule"/>
</dbReference>
<accession>A0A5C6YM56</accession>